<accession>A0A2N8IVK9</accession>
<reference evidence="4 5" key="1">
    <citation type="journal article" date="2017" name="BMC Genomics">
        <title>Genome sequencing of 39 Akkermansia muciniphila isolates reveals its population structure, genomic and functional diverisity, and global distribution in mammalian gut microbiotas.</title>
        <authorList>
            <person name="Guo X."/>
            <person name="Li S."/>
            <person name="Zhang J."/>
            <person name="Wu F."/>
            <person name="Li X."/>
            <person name="Wu D."/>
            <person name="Zhang M."/>
            <person name="Ou Z."/>
            <person name="Jie Z."/>
            <person name="Yan Q."/>
            <person name="Li P."/>
            <person name="Yi J."/>
            <person name="Peng Y."/>
        </authorList>
    </citation>
    <scope>NUCLEOTIDE SEQUENCE [LARGE SCALE GENOMIC DNA]</scope>
    <source>
        <strain evidence="4 5">GP28</strain>
    </source>
</reference>
<evidence type="ECO:0000313" key="5">
    <source>
        <dbReference type="Proteomes" id="UP000236075"/>
    </source>
</evidence>
<name>A0A2N8IVK9_9BACT</name>
<dbReference type="PANTHER" id="PTHR47506">
    <property type="entry name" value="TRANSCRIPTIONAL REGULATORY PROTEIN"/>
    <property type="match status" value="1"/>
</dbReference>
<gene>
    <name evidence="4" type="ORF">CXT95_02810</name>
</gene>
<evidence type="ECO:0000256" key="1">
    <source>
        <dbReference type="ARBA" id="ARBA00023015"/>
    </source>
</evidence>
<dbReference type="GO" id="GO:0003677">
    <property type="term" value="F:DNA binding"/>
    <property type="evidence" value="ECO:0007669"/>
    <property type="project" value="UniProtKB-UniRule"/>
</dbReference>
<dbReference type="InterPro" id="IPR009057">
    <property type="entry name" value="Homeodomain-like_sf"/>
</dbReference>
<dbReference type="PROSITE" id="PS50977">
    <property type="entry name" value="HTH_TETR_2"/>
    <property type="match status" value="1"/>
</dbReference>
<sequence>MSPGSAFYSNRHNESLPCRPIRGTHGGSSFTFMPKRKSTREHLLNTGAMIVGESGLRALTVRGLSLRAGTNTGSFVYHFGNREAFLTELLERWYEPLFTGIRTHANIHLPAFEKLEAILGDVMEFLLRHGQFIAQLVLDALAGEQAAIRFISGIHTRHPLVLLETIREAQQEGSVLMGDPMNILIYLVCCGGAPFILSGQLQVHDPKAARPVLDLLGSILNDPESARQRMTWALRGIRRV</sequence>
<dbReference type="EMBL" id="PJLB01000005">
    <property type="protein sequence ID" value="PND03739.1"/>
    <property type="molecule type" value="Genomic_DNA"/>
</dbReference>
<organism evidence="4 5">
    <name type="scientific">Akkermansia muciniphila</name>
    <dbReference type="NCBI Taxonomy" id="239935"/>
    <lineage>
        <taxon>Bacteria</taxon>
        <taxon>Pseudomonadati</taxon>
        <taxon>Verrucomicrobiota</taxon>
        <taxon>Verrucomicrobiia</taxon>
        <taxon>Verrucomicrobiales</taxon>
        <taxon>Akkermansiaceae</taxon>
        <taxon>Akkermansia</taxon>
    </lineage>
</organism>
<dbReference type="SUPFAM" id="SSF46689">
    <property type="entry name" value="Homeodomain-like"/>
    <property type="match status" value="1"/>
</dbReference>
<dbReference type="InterPro" id="IPR001647">
    <property type="entry name" value="HTH_TetR"/>
</dbReference>
<evidence type="ECO:0000256" key="2">
    <source>
        <dbReference type="ARBA" id="ARBA00023125"/>
    </source>
</evidence>
<dbReference type="PANTHER" id="PTHR47506:SF6">
    <property type="entry name" value="HTH-TYPE TRANSCRIPTIONAL REPRESSOR NEMR"/>
    <property type="match status" value="1"/>
</dbReference>
<dbReference type="Proteomes" id="UP000236075">
    <property type="component" value="Unassembled WGS sequence"/>
</dbReference>
<protein>
    <submittedName>
        <fullName evidence="4">TetR/AcrR family transcriptional regulator</fullName>
    </submittedName>
</protein>
<comment type="caution">
    <text evidence="4">The sequence shown here is derived from an EMBL/GenBank/DDBJ whole genome shotgun (WGS) entry which is preliminary data.</text>
</comment>
<evidence type="ECO:0000256" key="3">
    <source>
        <dbReference type="ARBA" id="ARBA00023163"/>
    </source>
</evidence>
<evidence type="ECO:0000313" key="4">
    <source>
        <dbReference type="EMBL" id="PND03739.1"/>
    </source>
</evidence>
<keyword evidence="1" id="KW-0805">Transcription regulation</keyword>
<dbReference type="AlphaFoldDB" id="A0A2N8IVK9"/>
<keyword evidence="3" id="KW-0804">Transcription</keyword>
<keyword evidence="2" id="KW-0238">DNA-binding</keyword>
<proteinExistence type="predicted"/>
<dbReference type="Pfam" id="PF00440">
    <property type="entry name" value="TetR_N"/>
    <property type="match status" value="1"/>
</dbReference>
<dbReference type="Gene3D" id="1.10.357.10">
    <property type="entry name" value="Tetracycline Repressor, domain 2"/>
    <property type="match status" value="1"/>
</dbReference>